<organism evidence="1 2">
    <name type="scientific">Lentinus brumalis</name>
    <dbReference type="NCBI Taxonomy" id="2498619"/>
    <lineage>
        <taxon>Eukaryota</taxon>
        <taxon>Fungi</taxon>
        <taxon>Dikarya</taxon>
        <taxon>Basidiomycota</taxon>
        <taxon>Agaricomycotina</taxon>
        <taxon>Agaricomycetes</taxon>
        <taxon>Polyporales</taxon>
        <taxon>Polyporaceae</taxon>
        <taxon>Lentinus</taxon>
    </lineage>
</organism>
<evidence type="ECO:0000313" key="2">
    <source>
        <dbReference type="Proteomes" id="UP000256964"/>
    </source>
</evidence>
<name>A0A371CIB2_9APHY</name>
<gene>
    <name evidence="1" type="ORF">OH76DRAFT_1490639</name>
</gene>
<dbReference type="EMBL" id="KZ857598">
    <property type="protein sequence ID" value="RDX40028.1"/>
    <property type="molecule type" value="Genomic_DNA"/>
</dbReference>
<dbReference type="Proteomes" id="UP000256964">
    <property type="component" value="Unassembled WGS sequence"/>
</dbReference>
<sequence length="108" mass="12369">MRLPTNINPTLFANELEYLYTGKGWGEAFEFLFDLPRARWRATARRRGERRMRSTHVVVENISRPRNTEGVPRFPGRRVASCSRLVAVASAPDARTMPLWAGECVPPR</sequence>
<reference evidence="1 2" key="1">
    <citation type="journal article" date="2018" name="Biotechnol. Biofuels">
        <title>Integrative visual omics of the white-rot fungus Polyporus brumalis exposes the biotechnological potential of its oxidative enzymes for delignifying raw plant biomass.</title>
        <authorList>
            <person name="Miyauchi S."/>
            <person name="Rancon A."/>
            <person name="Drula E."/>
            <person name="Hage H."/>
            <person name="Chaduli D."/>
            <person name="Favel A."/>
            <person name="Grisel S."/>
            <person name="Henrissat B."/>
            <person name="Herpoel-Gimbert I."/>
            <person name="Ruiz-Duenas F.J."/>
            <person name="Chevret D."/>
            <person name="Hainaut M."/>
            <person name="Lin J."/>
            <person name="Wang M."/>
            <person name="Pangilinan J."/>
            <person name="Lipzen A."/>
            <person name="Lesage-Meessen L."/>
            <person name="Navarro D."/>
            <person name="Riley R."/>
            <person name="Grigoriev I.V."/>
            <person name="Zhou S."/>
            <person name="Raouche S."/>
            <person name="Rosso M.N."/>
        </authorList>
    </citation>
    <scope>NUCLEOTIDE SEQUENCE [LARGE SCALE GENOMIC DNA]</scope>
    <source>
        <strain evidence="1 2">BRFM 1820</strain>
    </source>
</reference>
<protein>
    <submittedName>
        <fullName evidence="1">Uncharacterized protein</fullName>
    </submittedName>
</protein>
<dbReference type="OrthoDB" id="2130750at2759"/>
<keyword evidence="2" id="KW-1185">Reference proteome</keyword>
<accession>A0A371CIB2</accession>
<proteinExistence type="predicted"/>
<dbReference type="STRING" id="139420.A0A371CIB2"/>
<dbReference type="AlphaFoldDB" id="A0A371CIB2"/>
<evidence type="ECO:0000313" key="1">
    <source>
        <dbReference type="EMBL" id="RDX40028.1"/>
    </source>
</evidence>